<dbReference type="SUPFAM" id="SSF111283">
    <property type="entry name" value="Putative modulator of DNA gyrase, PmbA/TldD"/>
    <property type="match status" value="1"/>
</dbReference>
<dbReference type="Gene3D" id="3.30.2290.10">
    <property type="entry name" value="PmbA/TldD superfamily"/>
    <property type="match status" value="1"/>
</dbReference>
<dbReference type="STRING" id="1120996.SAMN02746066_01674"/>
<protein>
    <submittedName>
        <fullName evidence="2">PmbA protein</fullName>
    </submittedName>
</protein>
<dbReference type="InterPro" id="IPR045569">
    <property type="entry name" value="Metalloprtase-TldD/E_C"/>
</dbReference>
<accession>A0A1M7I5K8</accession>
<dbReference type="GO" id="GO:0005829">
    <property type="term" value="C:cytosol"/>
    <property type="evidence" value="ECO:0007669"/>
    <property type="project" value="TreeGrafter"/>
</dbReference>
<reference evidence="2 3" key="1">
    <citation type="submission" date="2016-11" db="EMBL/GenBank/DDBJ databases">
        <authorList>
            <person name="Jaros S."/>
            <person name="Januszkiewicz K."/>
            <person name="Wedrychowicz H."/>
        </authorList>
    </citation>
    <scope>NUCLEOTIDE SEQUENCE [LARGE SCALE GENOMIC DNA]</scope>
    <source>
        <strain evidence="2 3">DSM 15930</strain>
    </source>
</reference>
<organism evidence="2 3">
    <name type="scientific">Anaerosporobacter mobilis DSM 15930</name>
    <dbReference type="NCBI Taxonomy" id="1120996"/>
    <lineage>
        <taxon>Bacteria</taxon>
        <taxon>Bacillati</taxon>
        <taxon>Bacillota</taxon>
        <taxon>Clostridia</taxon>
        <taxon>Lachnospirales</taxon>
        <taxon>Lachnospiraceae</taxon>
        <taxon>Anaerosporobacter</taxon>
    </lineage>
</organism>
<name>A0A1M7I5K8_9FIRM</name>
<evidence type="ECO:0000259" key="1">
    <source>
        <dbReference type="Pfam" id="PF19289"/>
    </source>
</evidence>
<dbReference type="InterPro" id="IPR047657">
    <property type="entry name" value="PmbA"/>
</dbReference>
<evidence type="ECO:0000313" key="2">
    <source>
        <dbReference type="EMBL" id="SHM36061.1"/>
    </source>
</evidence>
<gene>
    <name evidence="2" type="ORF">SAMN02746066_01674</name>
</gene>
<dbReference type="InterPro" id="IPR036059">
    <property type="entry name" value="TldD/PmbA_sf"/>
</dbReference>
<dbReference type="OrthoDB" id="9803618at2"/>
<feature type="domain" description="Metalloprotease TldD/E C-terminal" evidence="1">
    <location>
        <begin position="227"/>
        <end position="430"/>
    </location>
</feature>
<dbReference type="RefSeq" id="WP_073285922.1">
    <property type="nucleotide sequence ID" value="NZ_FRCP01000009.1"/>
</dbReference>
<dbReference type="PANTHER" id="PTHR43421">
    <property type="entry name" value="METALLOPROTEASE PMBA"/>
    <property type="match status" value="1"/>
</dbReference>
<sequence>MNSCQNLAIYILKELVKAGAEKAECNIKHEKTDELSISDNQIETLSSNILTYIEMKAIKNNKASIVRVYSNDIEEINTTIKMCIQAVENSIVEPGEDISETCSSILLIIPAEKDEILMYNRLKNFIDDVHTQYPKVILSEGSILYSEKEHIYRNTNGANLVEKYGYYNVWSGFNAKDEDDVSSSFGFTYRFKKLDKPIIECFNARELLQSATDSIRPYSATDKFIGTVICTPDVVYEIFQLICSLLISDQPLIQETSRWKENLGKKVASEKLTISSIYSNPEFCLGGAHVSWSGFINRDCTYIEKGVLKNFMVSLYGSRKTGITQIHNEGKGISITPGSKKLNEIITEIPKGILLYGFSGDDPNESYEINGVVQSGFAIENGKKTYALTDTMISCNLLDMLNNIHEISSEVWQDGESSIPYISFNNITIIKK</sequence>
<dbReference type="PANTHER" id="PTHR43421:SF1">
    <property type="entry name" value="METALLOPROTEASE PMBA"/>
    <property type="match status" value="1"/>
</dbReference>
<dbReference type="GO" id="GO:0008237">
    <property type="term" value="F:metallopeptidase activity"/>
    <property type="evidence" value="ECO:0007669"/>
    <property type="project" value="InterPro"/>
</dbReference>
<dbReference type="GO" id="GO:0006508">
    <property type="term" value="P:proteolysis"/>
    <property type="evidence" value="ECO:0007669"/>
    <property type="project" value="InterPro"/>
</dbReference>
<dbReference type="Proteomes" id="UP000184038">
    <property type="component" value="Unassembled WGS sequence"/>
</dbReference>
<keyword evidence="3" id="KW-1185">Reference proteome</keyword>
<dbReference type="AlphaFoldDB" id="A0A1M7I5K8"/>
<dbReference type="EMBL" id="FRCP01000009">
    <property type="protein sequence ID" value="SHM36061.1"/>
    <property type="molecule type" value="Genomic_DNA"/>
</dbReference>
<evidence type="ECO:0000313" key="3">
    <source>
        <dbReference type="Proteomes" id="UP000184038"/>
    </source>
</evidence>
<dbReference type="InterPro" id="IPR035068">
    <property type="entry name" value="TldD/PmbA_N"/>
</dbReference>
<proteinExistence type="predicted"/>
<dbReference type="Pfam" id="PF19289">
    <property type="entry name" value="PmbA_TldD_3rd"/>
    <property type="match status" value="1"/>
</dbReference>